<name>A0A6A5U4I0_9PLEO</name>
<evidence type="ECO:0008006" key="3">
    <source>
        <dbReference type="Google" id="ProtNLM"/>
    </source>
</evidence>
<reference evidence="1" key="1">
    <citation type="journal article" date="2020" name="Stud. Mycol.">
        <title>101 Dothideomycetes genomes: a test case for predicting lifestyles and emergence of pathogens.</title>
        <authorList>
            <person name="Haridas S."/>
            <person name="Albert R."/>
            <person name="Binder M."/>
            <person name="Bloem J."/>
            <person name="Labutti K."/>
            <person name="Salamov A."/>
            <person name="Andreopoulos B."/>
            <person name="Baker S."/>
            <person name="Barry K."/>
            <person name="Bills G."/>
            <person name="Bluhm B."/>
            <person name="Cannon C."/>
            <person name="Castanera R."/>
            <person name="Culley D."/>
            <person name="Daum C."/>
            <person name="Ezra D."/>
            <person name="Gonzalez J."/>
            <person name="Henrissat B."/>
            <person name="Kuo A."/>
            <person name="Liang C."/>
            <person name="Lipzen A."/>
            <person name="Lutzoni F."/>
            <person name="Magnuson J."/>
            <person name="Mondo S."/>
            <person name="Nolan M."/>
            <person name="Ohm R."/>
            <person name="Pangilinan J."/>
            <person name="Park H.-J."/>
            <person name="Ramirez L."/>
            <person name="Alfaro M."/>
            <person name="Sun H."/>
            <person name="Tritt A."/>
            <person name="Yoshinaga Y."/>
            <person name="Zwiers L.-H."/>
            <person name="Turgeon B."/>
            <person name="Goodwin S."/>
            <person name="Spatafora J."/>
            <person name="Crous P."/>
            <person name="Grigoriev I."/>
        </authorList>
    </citation>
    <scope>NUCLEOTIDE SEQUENCE</scope>
    <source>
        <strain evidence="1">CBS 675.92</strain>
    </source>
</reference>
<dbReference type="EMBL" id="ML976984">
    <property type="protein sequence ID" value="KAF1959755.1"/>
    <property type="molecule type" value="Genomic_DNA"/>
</dbReference>
<gene>
    <name evidence="1" type="ORF">CC80DRAFT_533114</name>
</gene>
<proteinExistence type="predicted"/>
<protein>
    <recommendedName>
        <fullName evidence="3">Heterokaryon incompatibility domain-containing protein</fullName>
    </recommendedName>
</protein>
<evidence type="ECO:0000313" key="2">
    <source>
        <dbReference type="Proteomes" id="UP000800035"/>
    </source>
</evidence>
<evidence type="ECO:0000313" key="1">
    <source>
        <dbReference type="EMBL" id="KAF1959755.1"/>
    </source>
</evidence>
<organism evidence="1 2">
    <name type="scientific">Byssothecium circinans</name>
    <dbReference type="NCBI Taxonomy" id="147558"/>
    <lineage>
        <taxon>Eukaryota</taxon>
        <taxon>Fungi</taxon>
        <taxon>Dikarya</taxon>
        <taxon>Ascomycota</taxon>
        <taxon>Pezizomycotina</taxon>
        <taxon>Dothideomycetes</taxon>
        <taxon>Pleosporomycetidae</taxon>
        <taxon>Pleosporales</taxon>
        <taxon>Massarineae</taxon>
        <taxon>Massarinaceae</taxon>
        <taxon>Byssothecium</taxon>
    </lineage>
</organism>
<dbReference type="PANTHER" id="PTHR33112:SF16">
    <property type="entry name" value="HETEROKARYON INCOMPATIBILITY DOMAIN-CONTAINING PROTEIN"/>
    <property type="match status" value="1"/>
</dbReference>
<keyword evidence="2" id="KW-1185">Reference proteome</keyword>
<dbReference type="PANTHER" id="PTHR33112">
    <property type="entry name" value="DOMAIN PROTEIN, PUTATIVE-RELATED"/>
    <property type="match status" value="1"/>
</dbReference>
<dbReference type="Proteomes" id="UP000800035">
    <property type="component" value="Unassembled WGS sequence"/>
</dbReference>
<accession>A0A6A5U4I0</accession>
<sequence length="323" mass="37106">MKFIPEDIDDPMALYAERLTAFSERDVSKPEDAIFAFRGVLNRLTANTQAAVPLLYAMPRAFFDVSLIWWLRPDRNVDQNVERNLKFPSWSWIGWKAGRKNQFVPYDEYQVHHRKKNLEYLSNDAQNTYYWWRDHKEPDLRPVWDKALEDNSLLVADENRRIITDESKPARKWTGNPDVGMLQFQGTLLPSGQVNFNKGKHGYGIGEIKDGGGYLVGVCYADDQNGSNSESYSLIQLSKANKCYEFDSSGKLDMNVNGAKENKRSNKFSIKLPLPADGKLWWVMVVKRASFGGPNVYERVGLGWIDRDSLSAFNPHRTWIVLA</sequence>
<dbReference type="AlphaFoldDB" id="A0A6A5U4I0"/>